<keyword evidence="4" id="KW-1185">Reference proteome</keyword>
<dbReference type="CDD" id="cd06257">
    <property type="entry name" value="DnaJ"/>
    <property type="match status" value="1"/>
</dbReference>
<dbReference type="Gene3D" id="1.10.287.110">
    <property type="entry name" value="DnaJ domain"/>
    <property type="match status" value="1"/>
</dbReference>
<reference evidence="3 4" key="1">
    <citation type="journal article" date="2019" name="Int. J. Syst. Evol. Microbiol.">
        <title>The Global Catalogue of Microorganisms (GCM) 10K type strain sequencing project: providing services to taxonomists for standard genome sequencing and annotation.</title>
        <authorList>
            <consortium name="The Broad Institute Genomics Platform"/>
            <consortium name="The Broad Institute Genome Sequencing Center for Infectious Disease"/>
            <person name="Wu L."/>
            <person name="Ma J."/>
        </authorList>
    </citation>
    <scope>NUCLEOTIDE SEQUENCE [LARGE SCALE GENOMIC DNA]</scope>
    <source>
        <strain evidence="3 4">GX26</strain>
    </source>
</reference>
<dbReference type="PROSITE" id="PS50076">
    <property type="entry name" value="DNAJ_2"/>
    <property type="match status" value="1"/>
</dbReference>
<sequence>MAVVDRRGCDGCGRSLPVEELVAVSLPGDEHAVCCPDCREHAESVVDDEPTAVARQRGECEGCGTTRPVDEFETVNVTDGETVAVCEDCREHAESMSRRTSVDGHRGSCSGCGERFDVNDMTAVELDDGTTVACCEECASYARAAARTTRDDAAFDDVTDATGADAGPAGDGAGDGGSVDEVDDHGSVDDAEGDECAEDDRSKHGHAAAVDADDDRSNDVVTAADAEETALAETPSICDQCGDWVDVELFEVVTAADRVEEFCPPCKDRARRNGVVREVRMRRSEAYAVLDVDPGRAEAVVRDAYLSRIKEVHPDREDGSREAFRRVQRAYERLTD</sequence>
<dbReference type="InterPro" id="IPR001623">
    <property type="entry name" value="DnaJ_domain"/>
</dbReference>
<gene>
    <name evidence="3" type="ORF">ACFQGB_11325</name>
</gene>
<feature type="region of interest" description="Disordered" evidence="1">
    <location>
        <begin position="158"/>
        <end position="220"/>
    </location>
</feature>
<dbReference type="Proteomes" id="UP001596395">
    <property type="component" value="Unassembled WGS sequence"/>
</dbReference>
<dbReference type="InterPro" id="IPR036869">
    <property type="entry name" value="J_dom_sf"/>
</dbReference>
<organism evidence="3 4">
    <name type="scientific">Halorubellus litoreus</name>
    <dbReference type="NCBI Taxonomy" id="755308"/>
    <lineage>
        <taxon>Archaea</taxon>
        <taxon>Methanobacteriati</taxon>
        <taxon>Methanobacteriota</taxon>
        <taxon>Stenosarchaea group</taxon>
        <taxon>Halobacteria</taxon>
        <taxon>Halobacteriales</taxon>
        <taxon>Halorubellaceae</taxon>
        <taxon>Halorubellus</taxon>
    </lineage>
</organism>
<evidence type="ECO:0000313" key="4">
    <source>
        <dbReference type="Proteomes" id="UP001596395"/>
    </source>
</evidence>
<dbReference type="SUPFAM" id="SSF46565">
    <property type="entry name" value="Chaperone J-domain"/>
    <property type="match status" value="1"/>
</dbReference>
<dbReference type="RefSeq" id="WP_336350412.1">
    <property type="nucleotide sequence ID" value="NZ_JAZAQL010000002.1"/>
</dbReference>
<evidence type="ECO:0000313" key="3">
    <source>
        <dbReference type="EMBL" id="MFC6953454.1"/>
    </source>
</evidence>
<proteinExistence type="predicted"/>
<comment type="caution">
    <text evidence="3">The sequence shown here is derived from an EMBL/GenBank/DDBJ whole genome shotgun (WGS) entry which is preliminary data.</text>
</comment>
<dbReference type="AlphaFoldDB" id="A0ABD5VJ26"/>
<feature type="domain" description="J" evidence="2">
    <location>
        <begin position="285"/>
        <end position="336"/>
    </location>
</feature>
<evidence type="ECO:0000259" key="2">
    <source>
        <dbReference type="PROSITE" id="PS50076"/>
    </source>
</evidence>
<dbReference type="SMART" id="SM00271">
    <property type="entry name" value="DnaJ"/>
    <property type="match status" value="1"/>
</dbReference>
<name>A0ABD5VJ26_9EURY</name>
<evidence type="ECO:0000256" key="1">
    <source>
        <dbReference type="SAM" id="MobiDB-lite"/>
    </source>
</evidence>
<accession>A0ABD5VJ26</accession>
<protein>
    <submittedName>
        <fullName evidence="3">J domain-containing protein</fullName>
    </submittedName>
</protein>
<dbReference type="Pfam" id="PF00226">
    <property type="entry name" value="DnaJ"/>
    <property type="match status" value="1"/>
</dbReference>
<dbReference type="EMBL" id="JBHSXN010000002">
    <property type="protein sequence ID" value="MFC6953454.1"/>
    <property type="molecule type" value="Genomic_DNA"/>
</dbReference>
<feature type="compositionally biased region" description="Acidic residues" evidence="1">
    <location>
        <begin position="178"/>
        <end position="198"/>
    </location>
</feature>